<dbReference type="PANTHER" id="PTHR24292:SF54">
    <property type="entry name" value="CYP9F3-RELATED"/>
    <property type="match status" value="1"/>
</dbReference>
<gene>
    <name evidence="16" type="ORF">GE061_016419</name>
</gene>
<evidence type="ECO:0000313" key="16">
    <source>
        <dbReference type="EMBL" id="KAF6207970.1"/>
    </source>
</evidence>
<dbReference type="PRINTS" id="PR00463">
    <property type="entry name" value="EP450I"/>
</dbReference>
<evidence type="ECO:0000256" key="2">
    <source>
        <dbReference type="ARBA" id="ARBA00004174"/>
    </source>
</evidence>
<organism evidence="16 17">
    <name type="scientific">Apolygus lucorum</name>
    <name type="common">Small green plant bug</name>
    <name type="synonym">Lygocoris lucorum</name>
    <dbReference type="NCBI Taxonomy" id="248454"/>
    <lineage>
        <taxon>Eukaryota</taxon>
        <taxon>Metazoa</taxon>
        <taxon>Ecdysozoa</taxon>
        <taxon>Arthropoda</taxon>
        <taxon>Hexapoda</taxon>
        <taxon>Insecta</taxon>
        <taxon>Pterygota</taxon>
        <taxon>Neoptera</taxon>
        <taxon>Paraneoptera</taxon>
        <taxon>Hemiptera</taxon>
        <taxon>Heteroptera</taxon>
        <taxon>Panheteroptera</taxon>
        <taxon>Cimicomorpha</taxon>
        <taxon>Miridae</taxon>
        <taxon>Mirini</taxon>
        <taxon>Apolygus</taxon>
    </lineage>
</organism>
<keyword evidence="11 14" id="KW-0503">Monooxygenase</keyword>
<keyword evidence="7" id="KW-0256">Endoplasmic reticulum</keyword>
<dbReference type="CDD" id="cd11056">
    <property type="entry name" value="CYP6-like"/>
    <property type="match status" value="1"/>
</dbReference>
<dbReference type="FunFam" id="1.10.630.10:FF:000042">
    <property type="entry name" value="Cytochrome P450"/>
    <property type="match status" value="1"/>
</dbReference>
<dbReference type="SUPFAM" id="SSF48264">
    <property type="entry name" value="Cytochrome P450"/>
    <property type="match status" value="1"/>
</dbReference>
<dbReference type="InterPro" id="IPR050476">
    <property type="entry name" value="Insect_CytP450_Detox"/>
</dbReference>
<dbReference type="Pfam" id="PF00067">
    <property type="entry name" value="p450"/>
    <property type="match status" value="1"/>
</dbReference>
<evidence type="ECO:0000256" key="15">
    <source>
        <dbReference type="SAM" id="Phobius"/>
    </source>
</evidence>
<name>A0A8S9XFY7_APOLU</name>
<keyword evidence="15" id="KW-0812">Transmembrane</keyword>
<accession>A0A8S9XFY7</accession>
<evidence type="ECO:0000256" key="9">
    <source>
        <dbReference type="ARBA" id="ARBA00023002"/>
    </source>
</evidence>
<keyword evidence="5 13" id="KW-0349">Heme</keyword>
<dbReference type="InterPro" id="IPR017972">
    <property type="entry name" value="Cyt_P450_CS"/>
</dbReference>
<evidence type="ECO:0000256" key="8">
    <source>
        <dbReference type="ARBA" id="ARBA00022848"/>
    </source>
</evidence>
<dbReference type="GO" id="GO:0004497">
    <property type="term" value="F:monooxygenase activity"/>
    <property type="evidence" value="ECO:0007669"/>
    <property type="project" value="UniProtKB-KW"/>
</dbReference>
<dbReference type="PANTHER" id="PTHR24292">
    <property type="entry name" value="CYTOCHROME P450"/>
    <property type="match status" value="1"/>
</dbReference>
<evidence type="ECO:0000256" key="7">
    <source>
        <dbReference type="ARBA" id="ARBA00022824"/>
    </source>
</evidence>
<dbReference type="PROSITE" id="PS00086">
    <property type="entry name" value="CYTOCHROME_P450"/>
    <property type="match status" value="1"/>
</dbReference>
<dbReference type="PRINTS" id="PR00385">
    <property type="entry name" value="P450"/>
</dbReference>
<evidence type="ECO:0000256" key="12">
    <source>
        <dbReference type="ARBA" id="ARBA00023136"/>
    </source>
</evidence>
<keyword evidence="10 13" id="KW-0408">Iron</keyword>
<comment type="subcellular location">
    <subcellularLocation>
        <location evidence="3">Endoplasmic reticulum membrane</location>
        <topology evidence="3">Peripheral membrane protein</topology>
    </subcellularLocation>
    <subcellularLocation>
        <location evidence="2">Microsome membrane</location>
        <topology evidence="2">Peripheral membrane protein</topology>
    </subcellularLocation>
</comment>
<evidence type="ECO:0000256" key="1">
    <source>
        <dbReference type="ARBA" id="ARBA00001971"/>
    </source>
</evidence>
<keyword evidence="17" id="KW-1185">Reference proteome</keyword>
<dbReference type="Gene3D" id="1.10.630.10">
    <property type="entry name" value="Cytochrome P450"/>
    <property type="match status" value="1"/>
</dbReference>
<evidence type="ECO:0000256" key="11">
    <source>
        <dbReference type="ARBA" id="ARBA00023033"/>
    </source>
</evidence>
<keyword evidence="12 15" id="KW-0472">Membrane</keyword>
<keyword evidence="6 13" id="KW-0479">Metal-binding</keyword>
<comment type="caution">
    <text evidence="16">The sequence shown here is derived from an EMBL/GenBank/DDBJ whole genome shotgun (WGS) entry which is preliminary data.</text>
</comment>
<evidence type="ECO:0008006" key="18">
    <source>
        <dbReference type="Google" id="ProtNLM"/>
    </source>
</evidence>
<dbReference type="EMBL" id="WIXP02000007">
    <property type="protein sequence ID" value="KAF6207970.1"/>
    <property type="molecule type" value="Genomic_DNA"/>
</dbReference>
<dbReference type="GO" id="GO:0016705">
    <property type="term" value="F:oxidoreductase activity, acting on paired donors, with incorporation or reduction of molecular oxygen"/>
    <property type="evidence" value="ECO:0007669"/>
    <property type="project" value="InterPro"/>
</dbReference>
<evidence type="ECO:0000256" key="4">
    <source>
        <dbReference type="ARBA" id="ARBA00010617"/>
    </source>
</evidence>
<dbReference type="AlphaFoldDB" id="A0A8S9XFY7"/>
<feature type="binding site" description="axial binding residue" evidence="13">
    <location>
        <position position="495"/>
    </location>
    <ligand>
        <name>heme</name>
        <dbReference type="ChEBI" id="CHEBI:30413"/>
    </ligand>
    <ligandPart>
        <name>Fe</name>
        <dbReference type="ChEBI" id="CHEBI:18248"/>
    </ligandPart>
</feature>
<evidence type="ECO:0000256" key="6">
    <source>
        <dbReference type="ARBA" id="ARBA00022723"/>
    </source>
</evidence>
<evidence type="ECO:0000313" key="17">
    <source>
        <dbReference type="Proteomes" id="UP000466442"/>
    </source>
</evidence>
<protein>
    <recommendedName>
        <fullName evidence="18">Cytochrome P450</fullName>
    </recommendedName>
</protein>
<reference evidence="16" key="1">
    <citation type="journal article" date="2021" name="Mol. Ecol. Resour.">
        <title>Apolygus lucorum genome provides insights into omnivorousness and mesophyll feeding.</title>
        <authorList>
            <person name="Liu Y."/>
            <person name="Liu H."/>
            <person name="Wang H."/>
            <person name="Huang T."/>
            <person name="Liu B."/>
            <person name="Yang B."/>
            <person name="Yin L."/>
            <person name="Li B."/>
            <person name="Zhang Y."/>
            <person name="Zhang S."/>
            <person name="Jiang F."/>
            <person name="Zhang X."/>
            <person name="Ren Y."/>
            <person name="Wang B."/>
            <person name="Wang S."/>
            <person name="Lu Y."/>
            <person name="Wu K."/>
            <person name="Fan W."/>
            <person name="Wang G."/>
        </authorList>
    </citation>
    <scope>NUCLEOTIDE SEQUENCE</scope>
    <source>
        <strain evidence="16">12Hb</strain>
    </source>
</reference>
<feature type="transmembrane region" description="Helical" evidence="15">
    <location>
        <begin position="33"/>
        <end position="53"/>
    </location>
</feature>
<evidence type="ECO:0000256" key="3">
    <source>
        <dbReference type="ARBA" id="ARBA00004406"/>
    </source>
</evidence>
<comment type="similarity">
    <text evidence="4 14">Belongs to the cytochrome P450 family.</text>
</comment>
<keyword evidence="9 14" id="KW-0560">Oxidoreductase</keyword>
<dbReference type="InterPro" id="IPR001128">
    <property type="entry name" value="Cyt_P450"/>
</dbReference>
<dbReference type="Proteomes" id="UP000466442">
    <property type="component" value="Unassembled WGS sequence"/>
</dbReference>
<keyword evidence="8" id="KW-0492">Microsome</keyword>
<dbReference type="InterPro" id="IPR002401">
    <property type="entry name" value="Cyt_P450_E_grp-I"/>
</dbReference>
<evidence type="ECO:0000256" key="14">
    <source>
        <dbReference type="RuleBase" id="RU000461"/>
    </source>
</evidence>
<proteinExistence type="inferred from homology"/>
<evidence type="ECO:0000256" key="5">
    <source>
        <dbReference type="ARBA" id="ARBA00022617"/>
    </source>
</evidence>
<evidence type="ECO:0000256" key="10">
    <source>
        <dbReference type="ARBA" id="ARBA00023004"/>
    </source>
</evidence>
<dbReference type="OrthoDB" id="8111386at2759"/>
<dbReference type="GO" id="GO:0005506">
    <property type="term" value="F:iron ion binding"/>
    <property type="evidence" value="ECO:0007669"/>
    <property type="project" value="InterPro"/>
</dbReference>
<dbReference type="GO" id="GO:0020037">
    <property type="term" value="F:heme binding"/>
    <property type="evidence" value="ECO:0007669"/>
    <property type="project" value="InterPro"/>
</dbReference>
<keyword evidence="15" id="KW-1133">Transmembrane helix</keyword>
<dbReference type="GO" id="GO:0005789">
    <property type="term" value="C:endoplasmic reticulum membrane"/>
    <property type="evidence" value="ECO:0007669"/>
    <property type="project" value="UniProtKB-SubCell"/>
</dbReference>
<dbReference type="InterPro" id="IPR036396">
    <property type="entry name" value="Cyt_P450_sf"/>
</dbReference>
<comment type="cofactor">
    <cofactor evidence="1 13">
        <name>heme</name>
        <dbReference type="ChEBI" id="CHEBI:30413"/>
    </cofactor>
</comment>
<evidence type="ECO:0000256" key="13">
    <source>
        <dbReference type="PIRSR" id="PIRSR602401-1"/>
    </source>
</evidence>
<sequence>MISNLEMSVYNVDARCLDLVAPDYFNNSIYQRIIKMLAVLLGVTFVTLVVYIWRYLSKIYSFWEERGVPYRKPLPFLGNSWDLLSRQVPLNEYHKRFYNSFPDVPYYGIYDYSKPVLLLKDVDLVERVLIKDFQHFNDRGTGAGVDEQANPLDMNLFNMTGNKWRAMRKKLSPLFTTGKLRHMVPPMKTLGDGLVHLLEKNTSQVDLRDMLQRYAMDVIATVAFGMNVSILEETEESEFRRIGKQSFAFDFPRYLRFAFSTVFPKLAKKLKISQNDPEVTKYFSKVIRETLAHRRETGMERNDFIQLFVTLQQKGSIEFEGDPLEDGYLKSEDDAKNVETFALTDDAIVGQAFVFLMAGFEATSITMMYLCYELAVNPEIQKRVRKEVVNAVRNRGVLDYDSLKEMPYYGQCVQEVTRLHTFVGFLFRQCKKDYTFPGTSLSIKAGQDVIIPTIGIHQDPAHYENPEKFDPDRFAPDVSRKKCTYLAFGDGPRVCIAMRFALTEIKLCVARILLDYSITLHPKTKLPLVMDKSNFTDIPKDPIYFILTKMTDSL</sequence>